<protein>
    <submittedName>
        <fullName evidence="1">SAM-dependent methyltransferases</fullName>
    </submittedName>
</protein>
<dbReference type="CDD" id="cd02440">
    <property type="entry name" value="AdoMet_MTases"/>
    <property type="match status" value="1"/>
</dbReference>
<dbReference type="STRING" id="1229726.GRFL_1372"/>
<dbReference type="AlphaFoldDB" id="A0A1L7I3B5"/>
<dbReference type="EMBL" id="CP016359">
    <property type="protein sequence ID" value="APU68096.1"/>
    <property type="molecule type" value="Genomic_DNA"/>
</dbReference>
<dbReference type="OrthoDB" id="2370471at2"/>
<accession>A0A1L7I3B5</accession>
<dbReference type="RefSeq" id="WP_083645995.1">
    <property type="nucleotide sequence ID" value="NZ_AMRU01000019.1"/>
</dbReference>
<dbReference type="Pfam" id="PF13489">
    <property type="entry name" value="Methyltransf_23"/>
    <property type="match status" value="1"/>
</dbReference>
<evidence type="ECO:0000313" key="1">
    <source>
        <dbReference type="EMBL" id="APU68096.1"/>
    </source>
</evidence>
<dbReference type="Proteomes" id="UP000186230">
    <property type="component" value="Chromosome"/>
</dbReference>
<dbReference type="GO" id="GO:0008168">
    <property type="term" value="F:methyltransferase activity"/>
    <property type="evidence" value="ECO:0007669"/>
    <property type="project" value="UniProtKB-KW"/>
</dbReference>
<evidence type="ECO:0000313" key="2">
    <source>
        <dbReference type="Proteomes" id="UP000186230"/>
    </source>
</evidence>
<name>A0A1L7I3B5_9FLAO</name>
<organism evidence="1 2">
    <name type="scientific">Christiangramia flava JLT2011</name>
    <dbReference type="NCBI Taxonomy" id="1229726"/>
    <lineage>
        <taxon>Bacteria</taxon>
        <taxon>Pseudomonadati</taxon>
        <taxon>Bacteroidota</taxon>
        <taxon>Flavobacteriia</taxon>
        <taxon>Flavobacteriales</taxon>
        <taxon>Flavobacteriaceae</taxon>
        <taxon>Christiangramia</taxon>
    </lineage>
</organism>
<dbReference type="InterPro" id="IPR029063">
    <property type="entry name" value="SAM-dependent_MTases_sf"/>
</dbReference>
<keyword evidence="1" id="KW-0489">Methyltransferase</keyword>
<keyword evidence="2" id="KW-1185">Reference proteome</keyword>
<keyword evidence="1" id="KW-0808">Transferase</keyword>
<sequence>MEFEPGVLKTIPVPVNLSSYYESDEYVSHKDSVSSVQDFIYQKVKSYMLQKKAGWIQNYINGGKILDIGCGTGEFLKTMKSQSWEVVGMEPNSSARKLAMEKEISVFSNLDDIDGKYDVISLWHVLEHLPNPKIAFEKFFSLLNENGLLVIAVPNYKSLDAKIYGENWAAWDVPRHLYHFSRTGIQNLAGSTKFSLVEEKPLKFDSFYVSLLSEKIKGSTNLLKAFRNGFKSNTEAKKTGEYSSIAYFFKKSE</sequence>
<dbReference type="KEGG" id="gfl:GRFL_1372"/>
<dbReference type="Gene3D" id="3.40.50.150">
    <property type="entry name" value="Vaccinia Virus protein VP39"/>
    <property type="match status" value="1"/>
</dbReference>
<reference evidence="1 2" key="1">
    <citation type="submission" date="2016-07" db="EMBL/GenBank/DDBJ databases">
        <title>Multi-omics approach to identify versatile polysaccharide utilization systems of a marine flavobacterium Gramella flava.</title>
        <authorList>
            <person name="Tang K."/>
        </authorList>
    </citation>
    <scope>NUCLEOTIDE SEQUENCE [LARGE SCALE GENOMIC DNA]</scope>
    <source>
        <strain evidence="1 2">JLT2011</strain>
    </source>
</reference>
<dbReference type="GO" id="GO:0032259">
    <property type="term" value="P:methylation"/>
    <property type="evidence" value="ECO:0007669"/>
    <property type="project" value="UniProtKB-KW"/>
</dbReference>
<gene>
    <name evidence="1" type="ORF">GRFL_1372</name>
</gene>
<dbReference type="PANTHER" id="PTHR43861">
    <property type="entry name" value="TRANS-ACONITATE 2-METHYLTRANSFERASE-RELATED"/>
    <property type="match status" value="1"/>
</dbReference>
<dbReference type="SUPFAM" id="SSF53335">
    <property type="entry name" value="S-adenosyl-L-methionine-dependent methyltransferases"/>
    <property type="match status" value="1"/>
</dbReference>
<proteinExistence type="predicted"/>